<feature type="transmembrane region" description="Helical" evidence="10">
    <location>
        <begin position="433"/>
        <end position="452"/>
    </location>
</feature>
<dbReference type="Pfam" id="PF12698">
    <property type="entry name" value="ABC2_membrane_3"/>
    <property type="match status" value="3"/>
</dbReference>
<sequence length="1848" mass="201048">MLSPAARGDTEGQHNATGMTDFNRSVTEEHVTNVSSPKQQLMATVKRQITQKLRSRAALLIEMLLPAFFVLALSSGNSASSKTMTPGAAFIAASNYQSGRVNFPDPSVLIKERFCYNGSRMTSTEASQVVLGGDCTNLTNLWCNAGQGPATCAAQAIACSDSYASSFNIPGGFCFYSDAVKYTQTFEMQDAAAKILDLNAMVLMQWMAIISNGGPSSSSVFGSKPILQSGPLNFSPNTESTTSLITLLNSSLPVFRFIAGKTFASRADAVTFLSSVQGEGNWGLIDVDQLSSTGLAISIALNNTAIPATTSVLSRFSGGLGSKSYKNVMDSGFMTIQSEISRLYLTNILNVSSGVANEPLVVAPMGYQAYFSSTFLTIVGSSLAPLTLVLSFLYTVSQLSKLLVEEKELRLREGAMVMGLGKFAFYASWFLTYLVQVLISSVIITIFVHNGLLEQSAVLIVFCLYFLFSTSTVLLAALLSSVFSKSKTAALVVPLLYFGLSIPSFSLSDTTSAGVYIILSFFSPTAFGIGTRLLFDYEVNDGMGWGDVTSSEDTVNMALVFFMLILDCGIYLLLTLYLDEVMPGEWGSSKHPLFCFYELRDRITGTKRVLDRVSALDYVVTTADGSAAASAEGSRLPIPSQGRSNEFMEEYPPSSNASVRIQALRKEFTGDSGTKVAVDDLDLKFFPDQITVLLGHNGAGKTTTMNMITGMLPISSGDCTVYGKSSRYDIQQVRSEIGYCPQHNILWDNLTCAEHLRYFAALKGVQPHLIEAQVDEMLTKVDLPDKKDFFSSQLSGGQKRKLSVAIAFIGGSRLILLDEPTAGMDVAARRHTWDLLKEMSKGRTIILTTHFMDEADLLGNRIAIMSKGSLHSYGSSTFLKSRLGTGYMLRVSLEPPAASDDLAAMAAKSQATASSLLIKIQSFIPDAVLKEAKGQEIAYSLPMKDAPKFADVVSALEQKAIQAEHRLSGVSMSVSTLEDVFVRIAEEDHGPHDPSPSPISEQEHLHPSQSQETVNLLTEVYSRMDATPCQITFVRQFYGLLLKRFHNARRDRRALVLQVIVPLLCIFLAMLLSLIERADSNELWIDGSMYASKEQQIPVTGAGLCESIAPNLDKYSTAAYRAFENLGNQSFDLSTQLVSEFKSHGNLQRMVALSCTDVGYNLTMTSGNGSVVVYQTATATVALFNASSQYSLPQAVAAFYNGVAGTYGATSSSPTVPTIRIASHPLPLSAGQSASIDGITNLMIGIFIMIPFTFIPSTYVAWIVKERQCKAKHLQIVSGMNFIAYWGSNFVFDILSFLVTEVIVLIIFRFFDRTEYIGGDVIGGTIFLFTFYTISQMTSGNGGSVVVYQTATATVALFNASSQYSLPQAVAAFYNGVAGTYGAAVSSSSSPAVVVPTIRIASHPLPLSAGQSASIDGITNLMIGIFIMIPFTFIPSTYVAWIVKERQCKAKHLQIVSGMNFIAYWGSNFVFDILSFLVTEVIVLIIFRFFDRTEYIGGDVIGGTIFLFTFYGASGIVWAYLFSFLFDNHGSAQNITMLANFLAGFVLVIVMYILRLMDSTAAFADVFVYFCRLIPAYSLGDGIITLANTNALTGSDTNIWAMDKLGWDIFFMAFEIVLFASATLLWDHPQRQLRKQQLLFDRNAEAPPVTSEDSDVLRERREVESNAPTRQSDVVKVRKLRKVYDNGKVAVQNVTFGVKAGEVFGFLGTNGAGKTTTMSILTSEFLPTMGHCSIGGFDVVEQAAEAQRILGFCPQFDALHDLMTSQEHLQLYAALRGVSLRDTTFVVNALLTSCDIAPFRNVPSKKLSGGNKRKLSVAISLIGAPRLVLLDEPSAGMDPLARREYTLQ</sequence>
<keyword evidence="6" id="KW-0067">ATP-binding</keyword>
<dbReference type="InterPro" id="IPR003439">
    <property type="entry name" value="ABC_transporter-like_ATP-bd"/>
</dbReference>
<dbReference type="OrthoDB" id="6512918at2759"/>
<keyword evidence="4" id="KW-0677">Repeat</keyword>
<dbReference type="GO" id="GO:0016020">
    <property type="term" value="C:membrane"/>
    <property type="evidence" value="ECO:0007669"/>
    <property type="project" value="UniProtKB-SubCell"/>
</dbReference>
<feature type="region of interest" description="Disordered" evidence="9">
    <location>
        <begin position="1645"/>
        <end position="1670"/>
    </location>
</feature>
<feature type="transmembrane region" description="Helical" evidence="10">
    <location>
        <begin position="1462"/>
        <end position="1487"/>
    </location>
</feature>
<dbReference type="CDD" id="cd03263">
    <property type="entry name" value="ABC_subfamily_A"/>
    <property type="match status" value="2"/>
</dbReference>
<feature type="transmembrane region" description="Helical" evidence="10">
    <location>
        <begin position="1316"/>
        <end position="1334"/>
    </location>
</feature>
<feature type="transmembrane region" description="Helical" evidence="10">
    <location>
        <begin position="1566"/>
        <end position="1587"/>
    </location>
</feature>
<feature type="transmembrane region" description="Helical" evidence="10">
    <location>
        <begin position="1607"/>
        <end position="1626"/>
    </location>
</feature>
<dbReference type="GO" id="GO:0016887">
    <property type="term" value="F:ATP hydrolysis activity"/>
    <property type="evidence" value="ECO:0007669"/>
    <property type="project" value="InterPro"/>
</dbReference>
<feature type="compositionally biased region" description="Basic and acidic residues" evidence="9">
    <location>
        <begin position="1655"/>
        <end position="1664"/>
    </location>
</feature>
<feature type="transmembrane region" description="Helical" evidence="10">
    <location>
        <begin position="1421"/>
        <end position="1442"/>
    </location>
</feature>
<evidence type="ECO:0000256" key="9">
    <source>
        <dbReference type="SAM" id="MobiDB-lite"/>
    </source>
</evidence>
<dbReference type="InterPro" id="IPR017871">
    <property type="entry name" value="ABC_transporter-like_CS"/>
</dbReference>
<dbReference type="GO" id="GO:0140359">
    <property type="term" value="F:ABC-type transporter activity"/>
    <property type="evidence" value="ECO:0007669"/>
    <property type="project" value="InterPro"/>
</dbReference>
<reference evidence="13" key="1">
    <citation type="submission" date="2015-09" db="EMBL/GenBank/DDBJ databases">
        <authorList>
            <consortium name="Pathogen Informatics"/>
        </authorList>
    </citation>
    <scope>NUCLEOTIDE SEQUENCE [LARGE SCALE GENOMIC DNA]</scope>
    <source>
        <strain evidence="13">Lake Konstanz</strain>
    </source>
</reference>
<organism evidence="12 13">
    <name type="scientific">Bodo saltans</name>
    <name type="common">Flagellated protozoan</name>
    <dbReference type="NCBI Taxonomy" id="75058"/>
    <lineage>
        <taxon>Eukaryota</taxon>
        <taxon>Discoba</taxon>
        <taxon>Euglenozoa</taxon>
        <taxon>Kinetoplastea</taxon>
        <taxon>Metakinetoplastina</taxon>
        <taxon>Eubodonida</taxon>
        <taxon>Bodonidae</taxon>
        <taxon>Bodo</taxon>
    </lineage>
</organism>
<evidence type="ECO:0000256" key="5">
    <source>
        <dbReference type="ARBA" id="ARBA00022741"/>
    </source>
</evidence>
<dbReference type="VEuPathDB" id="TriTrypDB:BSAL_15820"/>
<dbReference type="InterPro" id="IPR003593">
    <property type="entry name" value="AAA+_ATPase"/>
</dbReference>
<evidence type="ECO:0000256" key="6">
    <source>
        <dbReference type="ARBA" id="ARBA00022840"/>
    </source>
</evidence>
<evidence type="ECO:0000256" key="4">
    <source>
        <dbReference type="ARBA" id="ARBA00022737"/>
    </source>
</evidence>
<feature type="transmembrane region" description="Helical" evidence="10">
    <location>
        <begin position="1535"/>
        <end position="1554"/>
    </location>
</feature>
<keyword evidence="2" id="KW-0813">Transport</keyword>
<dbReference type="GO" id="GO:0005524">
    <property type="term" value="F:ATP binding"/>
    <property type="evidence" value="ECO:0007669"/>
    <property type="project" value="UniProtKB-KW"/>
</dbReference>
<evidence type="ECO:0000313" key="13">
    <source>
        <dbReference type="Proteomes" id="UP000051952"/>
    </source>
</evidence>
<dbReference type="Gene3D" id="3.40.50.300">
    <property type="entry name" value="P-loop containing nucleotide triphosphate hydrolases"/>
    <property type="match status" value="2"/>
</dbReference>
<keyword evidence="5" id="KW-0547">Nucleotide-binding</keyword>
<evidence type="ECO:0000256" key="7">
    <source>
        <dbReference type="ARBA" id="ARBA00022989"/>
    </source>
</evidence>
<dbReference type="InterPro" id="IPR013525">
    <property type="entry name" value="ABC2_TM"/>
</dbReference>
<dbReference type="Pfam" id="PF00005">
    <property type="entry name" value="ABC_tran"/>
    <property type="match status" value="2"/>
</dbReference>
<feature type="transmembrane region" description="Helical" evidence="10">
    <location>
        <begin position="1499"/>
        <end position="1523"/>
    </location>
</feature>
<feature type="transmembrane region" description="Helical" evidence="10">
    <location>
        <begin position="1054"/>
        <end position="1075"/>
    </location>
</feature>
<evidence type="ECO:0000259" key="11">
    <source>
        <dbReference type="PROSITE" id="PS50893"/>
    </source>
</evidence>
<dbReference type="InterPro" id="IPR026082">
    <property type="entry name" value="ABCA"/>
</dbReference>
<dbReference type="PROSITE" id="PS50893">
    <property type="entry name" value="ABC_TRANSPORTER_2"/>
    <property type="match status" value="1"/>
</dbReference>
<evidence type="ECO:0000313" key="12">
    <source>
        <dbReference type="EMBL" id="CUG91981.1"/>
    </source>
</evidence>
<evidence type="ECO:0000256" key="2">
    <source>
        <dbReference type="ARBA" id="ARBA00022448"/>
    </source>
</evidence>
<dbReference type="PANTHER" id="PTHR19229">
    <property type="entry name" value="ATP-BINDING CASSETTE TRANSPORTER SUBFAMILY A ABCA"/>
    <property type="match status" value="1"/>
</dbReference>
<dbReference type="PROSITE" id="PS00211">
    <property type="entry name" value="ABC_TRANSPORTER_1"/>
    <property type="match status" value="2"/>
</dbReference>
<accession>A0A0S4JTU9</accession>
<proteinExistence type="predicted"/>
<dbReference type="PANTHER" id="PTHR19229:SF250">
    <property type="entry name" value="ABC TRANSPORTER DOMAIN-CONTAINING PROTEIN-RELATED"/>
    <property type="match status" value="1"/>
</dbReference>
<feature type="transmembrane region" description="Helical" evidence="10">
    <location>
        <begin position="514"/>
        <end position="535"/>
    </location>
</feature>
<protein>
    <submittedName>
        <fullName evidence="12">ABC transporter, putative</fullName>
    </submittedName>
</protein>
<dbReference type="GO" id="GO:0005319">
    <property type="term" value="F:lipid transporter activity"/>
    <property type="evidence" value="ECO:0007669"/>
    <property type="project" value="TreeGrafter"/>
</dbReference>
<feature type="region of interest" description="Disordered" evidence="9">
    <location>
        <begin position="631"/>
        <end position="653"/>
    </location>
</feature>
<dbReference type="OMA" id="NLVAHEM"/>
<evidence type="ECO:0000256" key="3">
    <source>
        <dbReference type="ARBA" id="ARBA00022692"/>
    </source>
</evidence>
<dbReference type="InterPro" id="IPR027417">
    <property type="entry name" value="P-loop_NTPase"/>
</dbReference>
<keyword evidence="7 10" id="KW-1133">Transmembrane helix</keyword>
<feature type="domain" description="ABC transporter" evidence="11">
    <location>
        <begin position="659"/>
        <end position="892"/>
    </location>
</feature>
<dbReference type="FunFam" id="3.40.50.300:FF:000298">
    <property type="entry name" value="ATP-binding cassette sub-family A member 12"/>
    <property type="match status" value="1"/>
</dbReference>
<dbReference type="SMART" id="SM00382">
    <property type="entry name" value="AAA"/>
    <property type="match status" value="2"/>
</dbReference>
<dbReference type="EMBL" id="CYKH01001989">
    <property type="protein sequence ID" value="CUG91981.1"/>
    <property type="molecule type" value="Genomic_DNA"/>
</dbReference>
<dbReference type="VEuPathDB" id="TriTrypDB:BSAL_07220"/>
<keyword evidence="13" id="KW-1185">Reference proteome</keyword>
<gene>
    <name evidence="12" type="ORF">BSAL_35080</name>
</gene>
<feature type="transmembrane region" description="Helical" evidence="10">
    <location>
        <begin position="555"/>
        <end position="578"/>
    </location>
</feature>
<comment type="subcellular location">
    <subcellularLocation>
        <location evidence="1">Membrane</location>
        <topology evidence="1">Multi-pass membrane protein</topology>
    </subcellularLocation>
</comment>
<evidence type="ECO:0000256" key="8">
    <source>
        <dbReference type="ARBA" id="ARBA00023136"/>
    </source>
</evidence>
<feature type="transmembrane region" description="Helical" evidence="10">
    <location>
        <begin position="1283"/>
        <end position="1310"/>
    </location>
</feature>
<keyword evidence="8 10" id="KW-0472">Membrane</keyword>
<feature type="region of interest" description="Disordered" evidence="9">
    <location>
        <begin position="987"/>
        <end position="1008"/>
    </location>
</feature>
<name>A0A0S4JTU9_BODSA</name>
<evidence type="ECO:0000256" key="1">
    <source>
        <dbReference type="ARBA" id="ARBA00004141"/>
    </source>
</evidence>
<feature type="transmembrane region" description="Helical" evidence="10">
    <location>
        <begin position="459"/>
        <end position="483"/>
    </location>
</feature>
<feature type="transmembrane region" description="Helical" evidence="10">
    <location>
        <begin position="489"/>
        <end position="507"/>
    </location>
</feature>
<evidence type="ECO:0000256" key="10">
    <source>
        <dbReference type="SAM" id="Phobius"/>
    </source>
</evidence>
<keyword evidence="3 10" id="KW-0812">Transmembrane</keyword>
<dbReference type="Proteomes" id="UP000051952">
    <property type="component" value="Unassembled WGS sequence"/>
</dbReference>
<dbReference type="SUPFAM" id="SSF52540">
    <property type="entry name" value="P-loop containing nucleoside triphosphate hydrolases"/>
    <property type="match status" value="2"/>
</dbReference>
<feature type="transmembrane region" description="Helical" evidence="10">
    <location>
        <begin position="1242"/>
        <end position="1262"/>
    </location>
</feature>